<evidence type="ECO:0000256" key="1">
    <source>
        <dbReference type="ARBA" id="ARBA00023015"/>
    </source>
</evidence>
<dbReference type="Proteomes" id="UP000483820">
    <property type="component" value="Chromosome I"/>
</dbReference>
<name>A0A6A5HVL5_CAERE</name>
<protein>
    <recommendedName>
        <fullName evidence="5">NR LBD domain-containing protein</fullName>
    </recommendedName>
</protein>
<feature type="region of interest" description="Disordered" evidence="4">
    <location>
        <begin position="346"/>
        <end position="367"/>
    </location>
</feature>
<dbReference type="AlphaFoldDB" id="A0A6A5HVL5"/>
<keyword evidence="2" id="KW-0804">Transcription</keyword>
<comment type="caution">
    <text evidence="6">The sequence shown here is derived from an EMBL/GenBank/DDBJ whole genome shotgun (WGS) entry which is preliminary data.</text>
</comment>
<sequence>MKRNSDTMSKEESINEQLKLEFPSKSRKRYSEEVKIEIDNDILRSPLHCTPNNQEQAEFNEMVHAYKLHQRMMQLSFSNIDEFLDEHEEGPKLRKMDPSDVKQLSEVEFAGLIYWIDKQKPYGELPSEDKSALLTRYSVRKLSLDHFYSASKYPDHCSRREFVMNNYTYVPSDRTGFEQQDDDEQQIAAKVALFSGTFTRFWNNVIDQFVAMKIHDAEIVFLHSMLLWSASNNEHVTKETIKVMKSRRNWAITRLSTWYKNRNMKEADQRLQRVLSLHTEIEIICDMHCQDFLVAKMFDICDMSEFFYEKLCYAPCNADPKKIDPELYEKLKQYTKKERQEAIEAINESEIQENSQSDSPGKENRCPLENENKVEIAEKKEPSFIDIIDPVHLALNSQILPKVMAKLPDDNYNMMFSHYFS</sequence>
<dbReference type="InterPro" id="IPR000536">
    <property type="entry name" value="Nucl_hrmn_rcpt_lig-bd"/>
</dbReference>
<dbReference type="InterPro" id="IPR035500">
    <property type="entry name" value="NHR-like_dom_sf"/>
</dbReference>
<reference evidence="6 7" key="1">
    <citation type="submission" date="2019-12" db="EMBL/GenBank/DDBJ databases">
        <title>Chromosome-level assembly of the Caenorhabditis remanei genome.</title>
        <authorList>
            <person name="Teterina A.A."/>
            <person name="Willis J.H."/>
            <person name="Phillips P.C."/>
        </authorList>
    </citation>
    <scope>NUCLEOTIDE SEQUENCE [LARGE SCALE GENOMIC DNA]</scope>
    <source>
        <strain evidence="6 7">PX506</strain>
        <tissue evidence="6">Whole organism</tissue>
    </source>
</reference>
<dbReference type="Gene3D" id="1.10.565.10">
    <property type="entry name" value="Retinoid X Receptor"/>
    <property type="match status" value="1"/>
</dbReference>
<evidence type="ECO:0000313" key="6">
    <source>
        <dbReference type="EMBL" id="KAF1769792.1"/>
    </source>
</evidence>
<gene>
    <name evidence="6" type="ORF">GCK72_001609</name>
</gene>
<dbReference type="SMART" id="SM00430">
    <property type="entry name" value="HOLI"/>
    <property type="match status" value="1"/>
</dbReference>
<evidence type="ECO:0000256" key="2">
    <source>
        <dbReference type="ARBA" id="ARBA00023163"/>
    </source>
</evidence>
<dbReference type="GeneID" id="9815079"/>
<proteinExistence type="predicted"/>
<accession>A0A6A5HVL5</accession>
<dbReference type="SUPFAM" id="SSF48508">
    <property type="entry name" value="Nuclear receptor ligand-binding domain"/>
    <property type="match status" value="1"/>
</dbReference>
<dbReference type="CTD" id="9815079"/>
<keyword evidence="1" id="KW-0805">Transcription regulation</keyword>
<dbReference type="Pfam" id="PF00104">
    <property type="entry name" value="Hormone_recep"/>
    <property type="match status" value="1"/>
</dbReference>
<feature type="region of interest" description="Disordered" evidence="4">
    <location>
        <begin position="1"/>
        <end position="26"/>
    </location>
</feature>
<dbReference type="KEGG" id="crq:GCK72_001609"/>
<keyword evidence="3" id="KW-0675">Receptor</keyword>
<evidence type="ECO:0000259" key="5">
    <source>
        <dbReference type="PROSITE" id="PS51843"/>
    </source>
</evidence>
<dbReference type="PANTHER" id="PTHR46587:SF5">
    <property type="entry name" value="NUCLEAR HORMONE RECEPTOR FAMILY"/>
    <property type="match status" value="1"/>
</dbReference>
<organism evidence="6 7">
    <name type="scientific">Caenorhabditis remanei</name>
    <name type="common">Caenorhabditis vulgaris</name>
    <dbReference type="NCBI Taxonomy" id="31234"/>
    <lineage>
        <taxon>Eukaryota</taxon>
        <taxon>Metazoa</taxon>
        <taxon>Ecdysozoa</taxon>
        <taxon>Nematoda</taxon>
        <taxon>Chromadorea</taxon>
        <taxon>Rhabditida</taxon>
        <taxon>Rhabditina</taxon>
        <taxon>Rhabditomorpha</taxon>
        <taxon>Rhabditoidea</taxon>
        <taxon>Rhabditidae</taxon>
        <taxon>Peloderinae</taxon>
        <taxon>Caenorhabditis</taxon>
    </lineage>
</organism>
<dbReference type="EMBL" id="WUAV01000001">
    <property type="protein sequence ID" value="KAF1769792.1"/>
    <property type="molecule type" value="Genomic_DNA"/>
</dbReference>
<feature type="domain" description="NR LBD" evidence="5">
    <location>
        <begin position="54"/>
        <end position="314"/>
    </location>
</feature>
<dbReference type="RefSeq" id="XP_003114594.2">
    <property type="nucleotide sequence ID" value="XM_003114546.2"/>
</dbReference>
<evidence type="ECO:0000256" key="4">
    <source>
        <dbReference type="SAM" id="MobiDB-lite"/>
    </source>
</evidence>
<dbReference type="PANTHER" id="PTHR46587">
    <property type="entry name" value="NUCLEAR HORMONE RECEPTOR FAMILY"/>
    <property type="match status" value="1"/>
</dbReference>
<evidence type="ECO:0000256" key="3">
    <source>
        <dbReference type="ARBA" id="ARBA00023170"/>
    </source>
</evidence>
<dbReference type="PROSITE" id="PS51843">
    <property type="entry name" value="NR_LBD"/>
    <property type="match status" value="1"/>
</dbReference>
<evidence type="ECO:0000313" key="7">
    <source>
        <dbReference type="Proteomes" id="UP000483820"/>
    </source>
</evidence>